<dbReference type="AlphaFoldDB" id="A0A418PLS4"/>
<organism evidence="2 3">
    <name type="scientific">Algoriphagus lacus</name>
    <dbReference type="NCBI Taxonomy" id="2056311"/>
    <lineage>
        <taxon>Bacteria</taxon>
        <taxon>Pseudomonadati</taxon>
        <taxon>Bacteroidota</taxon>
        <taxon>Cytophagia</taxon>
        <taxon>Cytophagales</taxon>
        <taxon>Cyclobacteriaceae</taxon>
        <taxon>Algoriphagus</taxon>
    </lineage>
</organism>
<proteinExistence type="predicted"/>
<feature type="region of interest" description="Disordered" evidence="1">
    <location>
        <begin position="29"/>
        <end position="76"/>
    </location>
</feature>
<protein>
    <submittedName>
        <fullName evidence="2">Uncharacterized protein</fullName>
    </submittedName>
</protein>
<sequence>MKRAFIENPLISLALGLKTKLFQSQFLSRNGEARNKESHRILNGQQVRESDQTWRCGEPEPAPEPGQPGRFSLRKGVQLDQVLTKDKVLGPDA</sequence>
<accession>A0A418PLS4</accession>
<feature type="compositionally biased region" description="Basic and acidic residues" evidence="1">
    <location>
        <begin position="31"/>
        <end position="40"/>
    </location>
</feature>
<name>A0A418PLS4_9BACT</name>
<reference evidence="2 3" key="1">
    <citation type="submission" date="2018-09" db="EMBL/GenBank/DDBJ databases">
        <authorList>
            <person name="Wang X."/>
            <person name="Du Z."/>
        </authorList>
    </citation>
    <scope>NUCLEOTIDE SEQUENCE [LARGE SCALE GENOMIC DNA]</scope>
    <source>
        <strain evidence="2 3">N3</strain>
    </source>
</reference>
<dbReference type="RefSeq" id="WP_119479610.1">
    <property type="nucleotide sequence ID" value="NZ_QXML01000017.1"/>
</dbReference>
<dbReference type="EMBL" id="QXML01000017">
    <property type="protein sequence ID" value="RIW12096.1"/>
    <property type="molecule type" value="Genomic_DNA"/>
</dbReference>
<dbReference type="Proteomes" id="UP000283522">
    <property type="component" value="Unassembled WGS sequence"/>
</dbReference>
<evidence type="ECO:0000313" key="2">
    <source>
        <dbReference type="EMBL" id="RIW12096.1"/>
    </source>
</evidence>
<comment type="caution">
    <text evidence="2">The sequence shown here is derived from an EMBL/GenBank/DDBJ whole genome shotgun (WGS) entry which is preliminary data.</text>
</comment>
<evidence type="ECO:0000313" key="3">
    <source>
        <dbReference type="Proteomes" id="UP000283522"/>
    </source>
</evidence>
<gene>
    <name evidence="2" type="ORF">D0X99_19780</name>
</gene>
<evidence type="ECO:0000256" key="1">
    <source>
        <dbReference type="SAM" id="MobiDB-lite"/>
    </source>
</evidence>
<keyword evidence="3" id="KW-1185">Reference proteome</keyword>